<name>A0ABZ0HUM8_9HYPH</name>
<evidence type="ECO:0000313" key="7">
    <source>
        <dbReference type="Proteomes" id="UP001626536"/>
    </source>
</evidence>
<keyword evidence="4" id="KW-0408">Iron</keyword>
<keyword evidence="2" id="KW-0349">Heme</keyword>
<evidence type="ECO:0000256" key="5">
    <source>
        <dbReference type="ARBA" id="ARBA00034496"/>
    </source>
</evidence>
<keyword evidence="3" id="KW-0479">Metal-binding</keyword>
<proteinExistence type="inferred from homology"/>
<dbReference type="Proteomes" id="UP001626536">
    <property type="component" value="Chromosome"/>
</dbReference>
<evidence type="ECO:0000256" key="4">
    <source>
        <dbReference type="ARBA" id="ARBA00023004"/>
    </source>
</evidence>
<sequence length="147" mass="16602">MTSSQDSPTPFASIGGQAAIDSLVDAFYRRMDTLPEAQTIRKMHADDLAPVGQVLKRYLGEWLGGPKLYSQERGHPRLRMRHMHFRIGPAERDAWMVCMSGALDEVVADATLRAQLLQSFYKLADWVRNDDGNPHDAQNREHSLRAP</sequence>
<dbReference type="InterPro" id="IPR012292">
    <property type="entry name" value="Globin/Proto"/>
</dbReference>
<evidence type="ECO:0000256" key="1">
    <source>
        <dbReference type="ARBA" id="ARBA00022448"/>
    </source>
</evidence>
<dbReference type="EMBL" id="CP136862">
    <property type="protein sequence ID" value="WOJ90987.1"/>
    <property type="molecule type" value="Genomic_DNA"/>
</dbReference>
<keyword evidence="7" id="KW-1185">Reference proteome</keyword>
<dbReference type="InterPro" id="IPR044203">
    <property type="entry name" value="GlbO/GLB3-like"/>
</dbReference>
<dbReference type="PANTHER" id="PTHR47366">
    <property type="entry name" value="TWO-ON-TWO HEMOGLOBIN-3"/>
    <property type="match status" value="1"/>
</dbReference>
<accession>A0ABZ0HUM8</accession>
<dbReference type="Pfam" id="PF01152">
    <property type="entry name" value="Bac_globin"/>
    <property type="match status" value="1"/>
</dbReference>
<dbReference type="PANTHER" id="PTHR47366:SF1">
    <property type="entry name" value="TWO-ON-TWO HEMOGLOBIN-3"/>
    <property type="match status" value="1"/>
</dbReference>
<evidence type="ECO:0000256" key="3">
    <source>
        <dbReference type="ARBA" id="ARBA00022723"/>
    </source>
</evidence>
<dbReference type="RefSeq" id="WP_407340576.1">
    <property type="nucleotide sequence ID" value="NZ_CP136862.1"/>
</dbReference>
<keyword evidence="1" id="KW-0813">Transport</keyword>
<dbReference type="CDD" id="cd14773">
    <property type="entry name" value="TrHb2_PhHbO-like_O"/>
    <property type="match status" value="1"/>
</dbReference>
<protein>
    <submittedName>
        <fullName evidence="6">Group II truncated hemoglobin</fullName>
    </submittedName>
</protein>
<organism evidence="6 7">
    <name type="scientific">Methylocapsa polymorpha</name>
    <dbReference type="NCBI Taxonomy" id="3080828"/>
    <lineage>
        <taxon>Bacteria</taxon>
        <taxon>Pseudomonadati</taxon>
        <taxon>Pseudomonadota</taxon>
        <taxon>Alphaproteobacteria</taxon>
        <taxon>Hyphomicrobiales</taxon>
        <taxon>Beijerinckiaceae</taxon>
        <taxon>Methylocapsa</taxon>
    </lineage>
</organism>
<evidence type="ECO:0000256" key="2">
    <source>
        <dbReference type="ARBA" id="ARBA00022617"/>
    </source>
</evidence>
<dbReference type="InterPro" id="IPR001486">
    <property type="entry name" value="Hemoglobin_trunc"/>
</dbReference>
<dbReference type="SUPFAM" id="SSF46458">
    <property type="entry name" value="Globin-like"/>
    <property type="match status" value="1"/>
</dbReference>
<gene>
    <name evidence="6" type="ORF">RZS28_06800</name>
</gene>
<comment type="similarity">
    <text evidence="5">Belongs to the truncated hemoglobin family. Group II subfamily.</text>
</comment>
<dbReference type="InterPro" id="IPR009050">
    <property type="entry name" value="Globin-like_sf"/>
</dbReference>
<dbReference type="Gene3D" id="1.10.490.10">
    <property type="entry name" value="Globins"/>
    <property type="match status" value="1"/>
</dbReference>
<evidence type="ECO:0000313" key="6">
    <source>
        <dbReference type="EMBL" id="WOJ90987.1"/>
    </source>
</evidence>
<reference evidence="6 7" key="1">
    <citation type="submission" date="2023-10" db="EMBL/GenBank/DDBJ databases">
        <title>Novel methanotroph of the genus Methylocapsa from a subarctic wetland.</title>
        <authorList>
            <person name="Belova S.E."/>
            <person name="Oshkin I.Y."/>
            <person name="Miroshnikov K."/>
            <person name="Dedysh S.N."/>
        </authorList>
    </citation>
    <scope>NUCLEOTIDE SEQUENCE [LARGE SCALE GENOMIC DNA]</scope>
    <source>
        <strain evidence="6 7">RX1</strain>
    </source>
</reference>